<feature type="transmembrane region" description="Helical" evidence="12">
    <location>
        <begin position="194"/>
        <end position="227"/>
    </location>
</feature>
<dbReference type="PRINTS" id="PR00123">
    <property type="entry name" value="ATPASEA"/>
</dbReference>
<evidence type="ECO:0000256" key="7">
    <source>
        <dbReference type="ARBA" id="ARBA00022989"/>
    </source>
</evidence>
<dbReference type="GO" id="GO:0046933">
    <property type="term" value="F:proton-transporting ATP synthase activity, rotational mechanism"/>
    <property type="evidence" value="ECO:0007669"/>
    <property type="project" value="TreeGrafter"/>
</dbReference>
<dbReference type="AlphaFoldDB" id="A0A6M8TQN6"/>
<keyword evidence="7 12" id="KW-1133">Transmembrane helix</keyword>
<evidence type="ECO:0000256" key="8">
    <source>
        <dbReference type="ARBA" id="ARBA00023065"/>
    </source>
</evidence>
<evidence type="ECO:0000256" key="6">
    <source>
        <dbReference type="ARBA" id="ARBA00022781"/>
    </source>
</evidence>
<dbReference type="PANTHER" id="PTHR11410:SF0">
    <property type="entry name" value="ATP SYNTHASE SUBUNIT A"/>
    <property type="match status" value="1"/>
</dbReference>
<evidence type="ECO:0000256" key="9">
    <source>
        <dbReference type="ARBA" id="ARBA00023136"/>
    </source>
</evidence>
<geneLocation type="mitochondrion" evidence="13"/>
<proteinExistence type="inferred from homology"/>
<dbReference type="Pfam" id="PF00119">
    <property type="entry name" value="ATP-synt_A"/>
    <property type="match status" value="1"/>
</dbReference>
<evidence type="ECO:0000256" key="1">
    <source>
        <dbReference type="ARBA" id="ARBA00004141"/>
    </source>
</evidence>
<feature type="transmembrane region" description="Helical" evidence="12">
    <location>
        <begin position="102"/>
        <end position="122"/>
    </location>
</feature>
<feature type="transmembrane region" description="Helical" evidence="12">
    <location>
        <begin position="71"/>
        <end position="95"/>
    </location>
</feature>
<dbReference type="InterPro" id="IPR035908">
    <property type="entry name" value="F0_ATP_A_sf"/>
</dbReference>
<feature type="transmembrane region" description="Helical" evidence="12">
    <location>
        <begin position="45"/>
        <end position="65"/>
    </location>
</feature>
<name>A0A6M8TQN6_9BILA</name>
<dbReference type="SUPFAM" id="SSF81336">
    <property type="entry name" value="F1F0 ATP synthase subunit A"/>
    <property type="match status" value="1"/>
</dbReference>
<dbReference type="GO" id="GO:0045259">
    <property type="term" value="C:proton-transporting ATP synthase complex"/>
    <property type="evidence" value="ECO:0007669"/>
    <property type="project" value="UniProtKB-KW"/>
</dbReference>
<dbReference type="PANTHER" id="PTHR11410">
    <property type="entry name" value="ATP SYNTHASE SUBUNIT A"/>
    <property type="match status" value="1"/>
</dbReference>
<reference evidence="13" key="2">
    <citation type="submission" date="2020-04" db="EMBL/GenBank/DDBJ databases">
        <authorList>
            <person name="Kim B.-M."/>
            <person name="Rhee J.-S."/>
        </authorList>
    </citation>
    <scope>NUCLEOTIDE SEQUENCE</scope>
</reference>
<evidence type="ECO:0000256" key="3">
    <source>
        <dbReference type="ARBA" id="ARBA00022448"/>
    </source>
</evidence>
<dbReference type="PROSITE" id="PS00449">
    <property type="entry name" value="ATPASE_A"/>
    <property type="match status" value="1"/>
</dbReference>
<keyword evidence="5 12" id="KW-0812">Transmembrane</keyword>
<dbReference type="EMBL" id="MT302207">
    <property type="protein sequence ID" value="QKJ80234.1"/>
    <property type="molecule type" value="Genomic_DNA"/>
</dbReference>
<dbReference type="Gene3D" id="1.20.120.220">
    <property type="entry name" value="ATP synthase, F0 complex, subunit A"/>
    <property type="match status" value="1"/>
</dbReference>
<feature type="transmembrane region" description="Helical" evidence="12">
    <location>
        <begin position="16"/>
        <end position="38"/>
    </location>
</feature>
<dbReference type="GO" id="GO:0005743">
    <property type="term" value="C:mitochondrial inner membrane"/>
    <property type="evidence" value="ECO:0007669"/>
    <property type="project" value="UniProtKB-SubCell"/>
</dbReference>
<dbReference type="NCBIfam" id="TIGR01131">
    <property type="entry name" value="ATP_synt_6_or_A"/>
    <property type="match status" value="1"/>
</dbReference>
<evidence type="ECO:0000256" key="2">
    <source>
        <dbReference type="ARBA" id="ARBA00006810"/>
    </source>
</evidence>
<comment type="subcellular location">
    <subcellularLocation>
        <location evidence="1">Membrane</location>
        <topology evidence="1">Multi-pass membrane protein</topology>
    </subcellularLocation>
    <subcellularLocation>
        <location evidence="11">Mitochondrion inner membrane</location>
        <topology evidence="11">Multi-pass membrane protein</topology>
    </subcellularLocation>
</comment>
<feature type="transmembrane region" description="Helical" evidence="12">
    <location>
        <begin position="128"/>
        <end position="151"/>
    </location>
</feature>
<dbReference type="CDD" id="cd00310">
    <property type="entry name" value="ATP-synt_Fo_a_6"/>
    <property type="match status" value="1"/>
</dbReference>
<keyword evidence="13" id="KW-0496">Mitochondrion</keyword>
<comment type="similarity">
    <text evidence="2">Belongs to the ATPase A chain family.</text>
</comment>
<evidence type="ECO:0000256" key="5">
    <source>
        <dbReference type="ARBA" id="ARBA00022692"/>
    </source>
</evidence>
<evidence type="ECO:0000256" key="11">
    <source>
        <dbReference type="RuleBase" id="RU004450"/>
    </source>
</evidence>
<evidence type="ECO:0000256" key="12">
    <source>
        <dbReference type="SAM" id="Phobius"/>
    </source>
</evidence>
<gene>
    <name evidence="13" type="primary">ATP6</name>
</gene>
<keyword evidence="9 12" id="KW-0472">Membrane</keyword>
<keyword evidence="10" id="KW-0066">ATP synthesis</keyword>
<accession>A0A6M8TQN6</accession>
<keyword evidence="3" id="KW-0813">Transport</keyword>
<evidence type="ECO:0000313" key="13">
    <source>
        <dbReference type="EMBL" id="QKJ80234.1"/>
    </source>
</evidence>
<dbReference type="InterPro" id="IPR023011">
    <property type="entry name" value="ATP_synth_F0_asu_AS"/>
</dbReference>
<keyword evidence="6" id="KW-0375">Hydrogen ion transport</keyword>
<protein>
    <recommendedName>
        <fullName evidence="11">ATP synthase subunit a</fullName>
    </recommendedName>
</protein>
<feature type="transmembrane region" description="Helical" evidence="12">
    <location>
        <begin position="163"/>
        <end position="188"/>
    </location>
</feature>
<keyword evidence="4" id="KW-0138">CF(0)</keyword>
<evidence type="ECO:0000256" key="10">
    <source>
        <dbReference type="ARBA" id="ARBA00023310"/>
    </source>
</evidence>
<dbReference type="InterPro" id="IPR000568">
    <property type="entry name" value="ATP_synth_F0_asu"/>
</dbReference>
<dbReference type="InterPro" id="IPR045083">
    <property type="entry name" value="ATP_synth_F0_asu_bact/mt"/>
</dbReference>
<keyword evidence="8" id="KW-0406">Ion transport</keyword>
<organism evidence="13">
    <name type="scientific">Cephalothrix sp. BMK-2020</name>
    <dbReference type="NCBI Taxonomy" id="2741703"/>
    <lineage>
        <taxon>Eukaryota</taxon>
        <taxon>Metazoa</taxon>
        <taxon>Spiralia</taxon>
        <taxon>Lophotrochozoa</taxon>
        <taxon>Nemertea</taxon>
        <taxon>Palaeonemertea</taxon>
        <taxon>Archinemertea</taxon>
        <taxon>Cephalotrichidae</taxon>
        <taxon>Cephalothrix</taxon>
    </lineage>
</organism>
<evidence type="ECO:0000256" key="4">
    <source>
        <dbReference type="ARBA" id="ARBA00022547"/>
    </source>
</evidence>
<sequence>MLMDIFSSLDDSNFNVFFMTFPMWSFSLFFVFFLGYSYWWVPSRWFAFLFVIFNYIFDQVCNSFGKNIMGFTLFVVSLFNLILIFNFLGLVPYVFSQTSHLVTTFTFAVPLWLSLILSSFFYRLTVFLASLLPAGAPAILNPFLVLVEMVSIGVRPITLSVRLAANIGAGHIVIGLLGTYLVSAYFLYFDWWVFIILLFVQVFYFFFEFGVGLIQSYIFFLLLTLYANEHSN</sequence>
<reference evidence="13" key="1">
    <citation type="journal article" date="2020" name="Mitochondrial DNA Part B Resour">
        <title>Characterization and phylogenetic analysis of the complete mitochondrial genome of the marine ribbon worm Cephalothrix species (nemertea: Palaeonemertea).</title>
        <authorList>
            <person name="Nam S.-E."/>
            <person name="Rhee J.-S."/>
        </authorList>
    </citation>
    <scope>NUCLEOTIDE SEQUENCE</scope>
</reference>